<accession>A0A3S9V0X9</accession>
<keyword evidence="3" id="KW-0812">Transmembrane</keyword>
<dbReference type="OrthoDB" id="5381491at2"/>
<dbReference type="EMBL" id="CP034346">
    <property type="protein sequence ID" value="AZS16191.1"/>
    <property type="molecule type" value="Genomic_DNA"/>
</dbReference>
<keyword evidence="4" id="KW-0732">Signal</keyword>
<feature type="signal peptide" evidence="4">
    <location>
        <begin position="1"/>
        <end position="28"/>
    </location>
</feature>
<evidence type="ECO:0000256" key="4">
    <source>
        <dbReference type="SAM" id="SignalP"/>
    </source>
</evidence>
<name>A0A3S9V0X9_9BACL</name>
<feature type="chain" id="PRO_5038961372" evidence="4">
    <location>
        <begin position="29"/>
        <end position="377"/>
    </location>
</feature>
<feature type="transmembrane region" description="Helical" evidence="3">
    <location>
        <begin position="286"/>
        <end position="311"/>
    </location>
</feature>
<sequence>MVMHKWGNWKAAVLLLLSLLLLSGCGSAKVSQNDSMARSDDNFAVADKATSMNTMAAESVPQSEGGDLQSIPKGPGDTGSSGFQAVDMLAGMNKKLIYTANVVMQVDDYNKAQSEIRDQVTLAGGYIVDFSENRSLEEQGGTITIKVPSTGFSSFLEQLEKLDHKSLQRSIQGQDVSEEYVDLESRLKVKEAMEARYLKFIDEATKTSQLVEYVNELERIQTEIEQIKGRMRYLDSNVSFSTVEIRLYQPDVKLLQNASQEKPSLLERAGKSLNGSIQVVSAMFEWLVVVLAGAVPVIVIAGIIFAIVWLLQRAIRTRARHSRNYVHRAIPTSDEQEAHAHQPEAVGSLPENQQSSVTEKNHSVKRISEPDEDEDTK</sequence>
<dbReference type="Pfam" id="PF14257">
    <property type="entry name" value="DUF4349"/>
    <property type="match status" value="1"/>
</dbReference>
<feature type="region of interest" description="Disordered" evidence="2">
    <location>
        <begin position="55"/>
        <end position="77"/>
    </location>
</feature>
<feature type="coiled-coil region" evidence="1">
    <location>
        <begin position="210"/>
        <end position="237"/>
    </location>
</feature>
<organism evidence="6 7">
    <name type="scientific">Paenibacillus lutimineralis</name>
    <dbReference type="NCBI Taxonomy" id="2707005"/>
    <lineage>
        <taxon>Bacteria</taxon>
        <taxon>Bacillati</taxon>
        <taxon>Bacillota</taxon>
        <taxon>Bacilli</taxon>
        <taxon>Bacillales</taxon>
        <taxon>Paenibacillaceae</taxon>
        <taxon>Paenibacillus</taxon>
    </lineage>
</organism>
<proteinExistence type="predicted"/>
<evidence type="ECO:0000256" key="3">
    <source>
        <dbReference type="SAM" id="Phobius"/>
    </source>
</evidence>
<feature type="compositionally biased region" description="Basic and acidic residues" evidence="2">
    <location>
        <begin position="359"/>
        <end position="369"/>
    </location>
</feature>
<keyword evidence="7" id="KW-1185">Reference proteome</keyword>
<feature type="domain" description="DUF4349" evidence="5">
    <location>
        <begin position="95"/>
        <end position="309"/>
    </location>
</feature>
<keyword evidence="3" id="KW-1133">Transmembrane helix</keyword>
<evidence type="ECO:0000256" key="2">
    <source>
        <dbReference type="SAM" id="MobiDB-lite"/>
    </source>
</evidence>
<gene>
    <name evidence="6" type="ORF">EI981_18245</name>
</gene>
<dbReference type="InterPro" id="IPR025645">
    <property type="entry name" value="DUF4349"/>
</dbReference>
<evidence type="ECO:0000313" key="7">
    <source>
        <dbReference type="Proteomes" id="UP000270678"/>
    </source>
</evidence>
<dbReference type="KEGG" id="plut:EI981_18245"/>
<evidence type="ECO:0000259" key="5">
    <source>
        <dbReference type="Pfam" id="PF14257"/>
    </source>
</evidence>
<keyword evidence="1" id="KW-0175">Coiled coil</keyword>
<protein>
    <submittedName>
        <fullName evidence="6">DUF4349 domain-containing protein</fullName>
    </submittedName>
</protein>
<dbReference type="AlphaFoldDB" id="A0A3S9V0X9"/>
<evidence type="ECO:0000256" key="1">
    <source>
        <dbReference type="SAM" id="Coils"/>
    </source>
</evidence>
<dbReference type="PROSITE" id="PS51257">
    <property type="entry name" value="PROKAR_LIPOPROTEIN"/>
    <property type="match status" value="1"/>
</dbReference>
<feature type="region of interest" description="Disordered" evidence="2">
    <location>
        <begin position="330"/>
        <end position="377"/>
    </location>
</feature>
<keyword evidence="3" id="KW-0472">Membrane</keyword>
<reference evidence="7" key="1">
    <citation type="submission" date="2018-12" db="EMBL/GenBank/DDBJ databases">
        <title>Complete genome sequence of Paenibacillus sp. MBLB1234.</title>
        <authorList>
            <person name="Nam Y.-D."/>
            <person name="Kang J."/>
            <person name="Chung W.-H."/>
            <person name="Park Y.S."/>
        </authorList>
    </citation>
    <scope>NUCLEOTIDE SEQUENCE [LARGE SCALE GENOMIC DNA]</scope>
    <source>
        <strain evidence="7">MBLB1234</strain>
    </source>
</reference>
<dbReference type="Proteomes" id="UP000270678">
    <property type="component" value="Chromosome"/>
</dbReference>
<evidence type="ECO:0000313" key="6">
    <source>
        <dbReference type="EMBL" id="AZS16191.1"/>
    </source>
</evidence>